<name>A0A9P0J5W1_APHGO</name>
<reference evidence="2" key="2">
    <citation type="submission" date="2022-10" db="EMBL/GenBank/DDBJ databases">
        <authorList>
            <consortium name="ENA_rothamsted_submissions"/>
            <consortium name="culmorum"/>
            <person name="King R."/>
        </authorList>
    </citation>
    <scope>NUCLEOTIDE SEQUENCE</scope>
</reference>
<sequence>MRGRPGTLDEDSTASTLSSLVPFPKLSPRGISRMPVDGWWTVRVILTDLGKGCSSNAASLRRPITQRTEQQDQTDGVTRRKTDETKTPAGIRPRANIAPTREQQQAEDGFRRRVEAAEQRRNYPHPENSSETVDSGWQGPQRRSKTPTARLAIVRVLRK</sequence>
<dbReference type="EMBL" id="OU899035">
    <property type="protein sequence ID" value="CAH1725433.1"/>
    <property type="molecule type" value="Genomic_DNA"/>
</dbReference>
<feature type="region of interest" description="Disordered" evidence="1">
    <location>
        <begin position="53"/>
        <end position="148"/>
    </location>
</feature>
<evidence type="ECO:0000313" key="3">
    <source>
        <dbReference type="Proteomes" id="UP001154329"/>
    </source>
</evidence>
<accession>A0A9P0J5W1</accession>
<dbReference type="AlphaFoldDB" id="A0A9P0J5W1"/>
<feature type="compositionally biased region" description="Basic and acidic residues" evidence="1">
    <location>
        <begin position="77"/>
        <end position="86"/>
    </location>
</feature>
<feature type="compositionally biased region" description="Basic and acidic residues" evidence="1">
    <location>
        <begin position="108"/>
        <end position="121"/>
    </location>
</feature>
<gene>
    <name evidence="2" type="ORF">APHIGO_LOCUS6520</name>
</gene>
<reference evidence="2" key="1">
    <citation type="submission" date="2022-02" db="EMBL/GenBank/DDBJ databases">
        <authorList>
            <person name="King R."/>
        </authorList>
    </citation>
    <scope>NUCLEOTIDE SEQUENCE</scope>
</reference>
<organism evidence="2 3">
    <name type="scientific">Aphis gossypii</name>
    <name type="common">Cotton aphid</name>
    <dbReference type="NCBI Taxonomy" id="80765"/>
    <lineage>
        <taxon>Eukaryota</taxon>
        <taxon>Metazoa</taxon>
        <taxon>Ecdysozoa</taxon>
        <taxon>Arthropoda</taxon>
        <taxon>Hexapoda</taxon>
        <taxon>Insecta</taxon>
        <taxon>Pterygota</taxon>
        <taxon>Neoptera</taxon>
        <taxon>Paraneoptera</taxon>
        <taxon>Hemiptera</taxon>
        <taxon>Sternorrhyncha</taxon>
        <taxon>Aphidomorpha</taxon>
        <taxon>Aphidoidea</taxon>
        <taxon>Aphididae</taxon>
        <taxon>Aphidini</taxon>
        <taxon>Aphis</taxon>
        <taxon>Aphis</taxon>
    </lineage>
</organism>
<feature type="region of interest" description="Disordered" evidence="1">
    <location>
        <begin position="1"/>
        <end position="32"/>
    </location>
</feature>
<evidence type="ECO:0000256" key="1">
    <source>
        <dbReference type="SAM" id="MobiDB-lite"/>
    </source>
</evidence>
<protein>
    <submittedName>
        <fullName evidence="2">Uncharacterized protein</fullName>
    </submittedName>
</protein>
<feature type="compositionally biased region" description="Polar residues" evidence="1">
    <location>
        <begin position="65"/>
        <end position="76"/>
    </location>
</feature>
<dbReference type="Proteomes" id="UP001154329">
    <property type="component" value="Chromosome 2"/>
</dbReference>
<proteinExistence type="predicted"/>
<keyword evidence="3" id="KW-1185">Reference proteome</keyword>
<evidence type="ECO:0000313" key="2">
    <source>
        <dbReference type="EMBL" id="CAH1725433.1"/>
    </source>
</evidence>